<dbReference type="EMBL" id="LR784316">
    <property type="protein sequence ID" value="CAB3235742.1"/>
    <property type="molecule type" value="mRNA"/>
</dbReference>
<dbReference type="PROSITE" id="PS00086">
    <property type="entry name" value="CYTOCHROME_P450"/>
    <property type="match status" value="1"/>
</dbReference>
<evidence type="ECO:0000256" key="5">
    <source>
        <dbReference type="ARBA" id="ARBA00023004"/>
    </source>
</evidence>
<dbReference type="PANTHER" id="PTHR24300">
    <property type="entry name" value="CYTOCHROME P450 508A4-RELATED"/>
    <property type="match status" value="1"/>
</dbReference>
<evidence type="ECO:0000256" key="3">
    <source>
        <dbReference type="ARBA" id="ARBA00022723"/>
    </source>
</evidence>
<name>A0A6F9DB14_9ASCI</name>
<dbReference type="GO" id="GO:0016712">
    <property type="term" value="F:oxidoreductase activity, acting on paired donors, with incorporation or reduction of molecular oxygen, reduced flavin or flavoprotein as one donor, and incorporation of one atom of oxygen"/>
    <property type="evidence" value="ECO:0007669"/>
    <property type="project" value="TreeGrafter"/>
</dbReference>
<dbReference type="SUPFAM" id="SSF48264">
    <property type="entry name" value="Cytochrome P450"/>
    <property type="match status" value="1"/>
</dbReference>
<dbReference type="GO" id="GO:0006082">
    <property type="term" value="P:organic acid metabolic process"/>
    <property type="evidence" value="ECO:0007669"/>
    <property type="project" value="TreeGrafter"/>
</dbReference>
<accession>A0A6F9DB14</accession>
<evidence type="ECO:0000256" key="9">
    <source>
        <dbReference type="SAM" id="Phobius"/>
    </source>
</evidence>
<dbReference type="Gene3D" id="1.10.630.10">
    <property type="entry name" value="Cytochrome P450"/>
    <property type="match status" value="1"/>
</dbReference>
<evidence type="ECO:0000256" key="8">
    <source>
        <dbReference type="RuleBase" id="RU000461"/>
    </source>
</evidence>
<keyword evidence="9" id="KW-0812">Transmembrane</keyword>
<feature type="transmembrane region" description="Helical" evidence="9">
    <location>
        <begin position="12"/>
        <end position="31"/>
    </location>
</feature>
<dbReference type="PRINTS" id="PR00463">
    <property type="entry name" value="EP450I"/>
</dbReference>
<evidence type="ECO:0000256" key="2">
    <source>
        <dbReference type="ARBA" id="ARBA00010617"/>
    </source>
</evidence>
<keyword evidence="3 7" id="KW-0479">Metal-binding</keyword>
<feature type="binding site" description="axial binding residue" evidence="7">
    <location>
        <position position="448"/>
    </location>
    <ligand>
        <name>heme</name>
        <dbReference type="ChEBI" id="CHEBI:30413"/>
    </ligand>
    <ligandPart>
        <name>Fe</name>
        <dbReference type="ChEBI" id="CHEBI:18248"/>
    </ligandPart>
</feature>
<dbReference type="InterPro" id="IPR036396">
    <property type="entry name" value="Cyt_P450_sf"/>
</dbReference>
<proteinExistence type="evidence at transcript level"/>
<gene>
    <name evidence="10" type="primary">Cyp2u1-007</name>
</gene>
<keyword evidence="6 8" id="KW-0503">Monooxygenase</keyword>
<comment type="similarity">
    <text evidence="2 8">Belongs to the cytochrome P450 family.</text>
</comment>
<evidence type="ECO:0000313" key="10">
    <source>
        <dbReference type="EMBL" id="CAB3235742.1"/>
    </source>
</evidence>
<dbReference type="GO" id="GO:0005737">
    <property type="term" value="C:cytoplasm"/>
    <property type="evidence" value="ECO:0007669"/>
    <property type="project" value="TreeGrafter"/>
</dbReference>
<evidence type="ECO:0000256" key="7">
    <source>
        <dbReference type="PIRSR" id="PIRSR602401-1"/>
    </source>
</evidence>
<keyword evidence="9" id="KW-0472">Membrane</keyword>
<dbReference type="AlphaFoldDB" id="A0A6F9DB14"/>
<keyword evidence="7 8" id="KW-0349">Heme</keyword>
<dbReference type="GO" id="GO:0006805">
    <property type="term" value="P:xenobiotic metabolic process"/>
    <property type="evidence" value="ECO:0007669"/>
    <property type="project" value="TreeGrafter"/>
</dbReference>
<dbReference type="PANTHER" id="PTHR24300:SF397">
    <property type="entry name" value="CYTOCHROME P450 2U1"/>
    <property type="match status" value="1"/>
</dbReference>
<evidence type="ECO:0000256" key="6">
    <source>
        <dbReference type="ARBA" id="ARBA00023033"/>
    </source>
</evidence>
<dbReference type="InterPro" id="IPR017972">
    <property type="entry name" value="Cyt_P450_CS"/>
</dbReference>
<dbReference type="InterPro" id="IPR050182">
    <property type="entry name" value="Cytochrome_P450_fam2"/>
</dbReference>
<keyword evidence="4 8" id="KW-0560">Oxidoreductase</keyword>
<dbReference type="GO" id="GO:0005506">
    <property type="term" value="F:iron ion binding"/>
    <property type="evidence" value="ECO:0007669"/>
    <property type="project" value="InterPro"/>
</dbReference>
<dbReference type="GO" id="GO:0008395">
    <property type="term" value="F:steroid hydroxylase activity"/>
    <property type="evidence" value="ECO:0007669"/>
    <property type="project" value="TreeGrafter"/>
</dbReference>
<dbReference type="PRINTS" id="PR00385">
    <property type="entry name" value="P450"/>
</dbReference>
<dbReference type="FunFam" id="1.10.630.10:FF:000036">
    <property type="entry name" value="CYtochrome P450 family"/>
    <property type="match status" value="1"/>
</dbReference>
<dbReference type="InterPro" id="IPR001128">
    <property type="entry name" value="Cyt_P450"/>
</dbReference>
<organism evidence="10">
    <name type="scientific">Phallusia mammillata</name>
    <dbReference type="NCBI Taxonomy" id="59560"/>
    <lineage>
        <taxon>Eukaryota</taxon>
        <taxon>Metazoa</taxon>
        <taxon>Chordata</taxon>
        <taxon>Tunicata</taxon>
        <taxon>Ascidiacea</taxon>
        <taxon>Phlebobranchia</taxon>
        <taxon>Ascidiidae</taxon>
        <taxon>Phallusia</taxon>
    </lineage>
</organism>
<reference evidence="10" key="1">
    <citation type="submission" date="2020-04" db="EMBL/GenBank/DDBJ databases">
        <authorList>
            <person name="Neveu A P."/>
        </authorList>
    </citation>
    <scope>NUCLEOTIDE SEQUENCE</scope>
    <source>
        <tissue evidence="10">Whole embryo</tissue>
    </source>
</reference>
<sequence length="507" mass="58212">MLLEAVSYFLSWFWSIPVLFALLVISTIQWWKYPHPRFPPGPRGLPFIGVISFVSEQPNKKVYEWSKQYGPMFSIKLLNQSVVLLTTYEVIQDAFTKHGSVMSDRPDIPLLSQVSNRNSIIEQNYNETFKMHRRNGNKIFKGLENTKASMEKVTMEEAGYLVNYLKQYCGKPIDIKFPIYHATANSVSQVALSKRFVYNHKGFQKIIDSSVAMTEDPTFGKKIFAIIGIPLLRHIPPFRSANQQYVKRTKEIYDFIQEQIDEHIETLDPDNVQDFIDIYLVENHISKTQKNLDFEANADLRGFIKDLFTAGIETVSITINWAIVTLLHYPEIQAKIQQELDSVVGSDEKIRPDHRKSLPYACAFLEEVMRYHTISPLGAPHLTSADVELSDFYIPKNTMIQAHIWAVHHDPKNWPGPDKFDPLRHIDGDGNFVSSKKVLPFSVGPRRCLGENLARIEMFLFIATILKHFHVLPDSGKSLPPLHMGIHGLFYSPFSFEVVLQERSSLI</sequence>
<protein>
    <submittedName>
        <fullName evidence="10">Cytochrome P450 2U1-like</fullName>
    </submittedName>
</protein>
<keyword evidence="5 7" id="KW-0408">Iron</keyword>
<dbReference type="GO" id="GO:0020037">
    <property type="term" value="F:heme binding"/>
    <property type="evidence" value="ECO:0007669"/>
    <property type="project" value="InterPro"/>
</dbReference>
<dbReference type="InterPro" id="IPR002401">
    <property type="entry name" value="Cyt_P450_E_grp-I"/>
</dbReference>
<evidence type="ECO:0000256" key="4">
    <source>
        <dbReference type="ARBA" id="ARBA00023002"/>
    </source>
</evidence>
<keyword evidence="9" id="KW-1133">Transmembrane helix</keyword>
<evidence type="ECO:0000256" key="1">
    <source>
        <dbReference type="ARBA" id="ARBA00001971"/>
    </source>
</evidence>
<comment type="cofactor">
    <cofactor evidence="1 7">
        <name>heme</name>
        <dbReference type="ChEBI" id="CHEBI:30413"/>
    </cofactor>
</comment>
<dbReference type="Pfam" id="PF00067">
    <property type="entry name" value="p450"/>
    <property type="match status" value="1"/>
</dbReference>